<reference evidence="7 8" key="1">
    <citation type="journal article" date="2010" name="Stand. Genomic Sci.">
        <title>Complete genome sequence of Denitrovibrio acetiphilus type strain (N2460).</title>
        <authorList>
            <person name="Kiss H."/>
            <person name="Lang E."/>
            <person name="Lapidus A."/>
            <person name="Copeland A."/>
            <person name="Nolan M."/>
            <person name="Glavina Del Rio T."/>
            <person name="Chen F."/>
            <person name="Lucas S."/>
            <person name="Tice H."/>
            <person name="Cheng J.F."/>
            <person name="Han C."/>
            <person name="Goodwin L."/>
            <person name="Pitluck S."/>
            <person name="Liolios K."/>
            <person name="Pati A."/>
            <person name="Ivanova N."/>
            <person name="Mavromatis K."/>
            <person name="Chen A."/>
            <person name="Palaniappan K."/>
            <person name="Land M."/>
            <person name="Hauser L."/>
            <person name="Chang Y.J."/>
            <person name="Jeffries C.D."/>
            <person name="Detter J.C."/>
            <person name="Brettin T."/>
            <person name="Spring S."/>
            <person name="Rohde M."/>
            <person name="Goker M."/>
            <person name="Woyke T."/>
            <person name="Bristow J."/>
            <person name="Eisen J.A."/>
            <person name="Markowitz V."/>
            <person name="Hugenholtz P."/>
            <person name="Kyrpides N.C."/>
            <person name="Klenk H.P."/>
        </authorList>
    </citation>
    <scope>NUCLEOTIDE SEQUENCE [LARGE SCALE GENOMIC DNA]</scope>
    <source>
        <strain evidence="8">DSM 12809 / NBRC 114555 / N2460</strain>
    </source>
</reference>
<keyword evidence="3" id="KW-0378">Hydrolase</keyword>
<evidence type="ECO:0000313" key="7">
    <source>
        <dbReference type="EMBL" id="ADD67416.1"/>
    </source>
</evidence>
<dbReference type="PaxDb" id="522772-Dacet_0622"/>
<dbReference type="RefSeq" id="WP_013009960.1">
    <property type="nucleotide sequence ID" value="NC_013943.1"/>
</dbReference>
<accession>D4H4M2</accession>
<dbReference type="KEGG" id="dap:Dacet_0622"/>
<sequence length="500" mass="56856">MSLNEIKSITPLLEELTKFIKFNRRKTTEQIADFLGDIETRYVDLLHESDEKNSKISEMQKKIVDKDETISGQLEKEQALIADMDKIKAESEILAKEKYDILYKYDFISNILSAEKRTSESMEKLSALFNEDFISFANQESSLAEEAEAIIALQNIEKKLKMISAFPEIYNKKIIALGGGFSSGKSSFINSFFESTDILLPVGINPVTAIPAYIVSGRDNTVKGLSKDQGCVHIPHGIYTNLSHDFLKLFPFRMKDILPVMAIETPFEYDSICFIDTPGYNPASNNLTEEDVYTAKEYLDQADAIIWLVGVDSTGTLPASDLDFLSNINLEKKKMYIVLNKADLKSEEDIKDIMENIQDILEDEEINYSGISAYSSINQDEILFDKMSISEFLDNENNSTEVKEQVSIELDTVFNMYYKAINEDIDAANDIKRAIHSLELDMLESGYDFSDDKIGNSIEAIKERIHCNELEQNLKDLDLLKNKIFIALDNVFKELNIDKR</sequence>
<keyword evidence="8" id="KW-1185">Reference proteome</keyword>
<dbReference type="GO" id="GO:0005525">
    <property type="term" value="F:GTP binding"/>
    <property type="evidence" value="ECO:0007669"/>
    <property type="project" value="UniProtKB-KW"/>
</dbReference>
<dbReference type="EMBL" id="CP001968">
    <property type="protein sequence ID" value="ADD67416.1"/>
    <property type="molecule type" value="Genomic_DNA"/>
</dbReference>
<dbReference type="InParanoid" id="D4H4M2"/>
<comment type="subcellular location">
    <subcellularLocation>
        <location evidence="1">Membrane</location>
    </subcellularLocation>
</comment>
<evidence type="ECO:0000256" key="2">
    <source>
        <dbReference type="ARBA" id="ARBA00022741"/>
    </source>
</evidence>
<proteinExistence type="predicted"/>
<dbReference type="eggNOG" id="COG0699">
    <property type="taxonomic scope" value="Bacteria"/>
</dbReference>
<name>D4H4M2_DENA2</name>
<keyword evidence="2" id="KW-0547">Nucleotide-binding</keyword>
<dbReference type="GO" id="GO:0016020">
    <property type="term" value="C:membrane"/>
    <property type="evidence" value="ECO:0007669"/>
    <property type="project" value="UniProtKB-SubCell"/>
</dbReference>
<keyword evidence="4" id="KW-0342">GTP-binding</keyword>
<dbReference type="PANTHER" id="PTHR10465:SF0">
    <property type="entry name" value="SARCALUMENIN"/>
    <property type="match status" value="1"/>
</dbReference>
<evidence type="ECO:0000256" key="3">
    <source>
        <dbReference type="ARBA" id="ARBA00022801"/>
    </source>
</evidence>
<feature type="domain" description="Dynamin N-terminal" evidence="6">
    <location>
        <begin position="175"/>
        <end position="341"/>
    </location>
</feature>
<evidence type="ECO:0000256" key="5">
    <source>
        <dbReference type="ARBA" id="ARBA00023136"/>
    </source>
</evidence>
<dbReference type="AlphaFoldDB" id="D4H4M2"/>
<dbReference type="HOGENOM" id="CLU_021896_0_0_0"/>
<evidence type="ECO:0000256" key="1">
    <source>
        <dbReference type="ARBA" id="ARBA00004370"/>
    </source>
</evidence>
<evidence type="ECO:0000313" key="8">
    <source>
        <dbReference type="Proteomes" id="UP000002012"/>
    </source>
</evidence>
<dbReference type="Proteomes" id="UP000002012">
    <property type="component" value="Chromosome"/>
</dbReference>
<dbReference type="PANTHER" id="PTHR10465">
    <property type="entry name" value="TRANSMEMBRANE GTPASE FZO1"/>
    <property type="match status" value="1"/>
</dbReference>
<keyword evidence="5" id="KW-0472">Membrane</keyword>
<dbReference type="GO" id="GO:0003924">
    <property type="term" value="F:GTPase activity"/>
    <property type="evidence" value="ECO:0007669"/>
    <property type="project" value="InterPro"/>
</dbReference>
<evidence type="ECO:0000256" key="4">
    <source>
        <dbReference type="ARBA" id="ARBA00023134"/>
    </source>
</evidence>
<evidence type="ECO:0000259" key="6">
    <source>
        <dbReference type="Pfam" id="PF00350"/>
    </source>
</evidence>
<dbReference type="Pfam" id="PF00350">
    <property type="entry name" value="Dynamin_N"/>
    <property type="match status" value="1"/>
</dbReference>
<dbReference type="STRING" id="522772.Dacet_0622"/>
<dbReference type="InterPro" id="IPR045063">
    <property type="entry name" value="Dynamin_N"/>
</dbReference>
<gene>
    <name evidence="7" type="ordered locus">Dacet_0622</name>
</gene>
<dbReference type="InterPro" id="IPR027094">
    <property type="entry name" value="Mitofusin_fam"/>
</dbReference>
<dbReference type="OrthoDB" id="9816479at2"/>
<dbReference type="Gene3D" id="3.40.50.300">
    <property type="entry name" value="P-loop containing nucleotide triphosphate hydrolases"/>
    <property type="match status" value="1"/>
</dbReference>
<dbReference type="SUPFAM" id="SSF52540">
    <property type="entry name" value="P-loop containing nucleoside triphosphate hydrolases"/>
    <property type="match status" value="1"/>
</dbReference>
<protein>
    <submittedName>
        <fullName evidence="7">GTP-binding protein HSR1-related protein</fullName>
    </submittedName>
</protein>
<dbReference type="InterPro" id="IPR027417">
    <property type="entry name" value="P-loop_NTPase"/>
</dbReference>
<organism evidence="7 8">
    <name type="scientific">Denitrovibrio acetiphilus (strain DSM 12809 / NBRC 114555 / N2460)</name>
    <dbReference type="NCBI Taxonomy" id="522772"/>
    <lineage>
        <taxon>Bacteria</taxon>
        <taxon>Pseudomonadati</taxon>
        <taxon>Deferribacterota</taxon>
        <taxon>Deferribacteres</taxon>
        <taxon>Deferribacterales</taxon>
        <taxon>Geovibrionaceae</taxon>
        <taxon>Denitrovibrio</taxon>
    </lineage>
</organism>